<evidence type="ECO:0000313" key="1">
    <source>
        <dbReference type="EMBL" id="CAB4930646.1"/>
    </source>
</evidence>
<dbReference type="EMBL" id="CAFBNB010000110">
    <property type="protein sequence ID" value="CAB4930646.1"/>
    <property type="molecule type" value="Genomic_DNA"/>
</dbReference>
<sequence length="91" mass="9944">MLLMSSGSSSQLVACFSVDRTKYLMLSKSIPFRSEPQVGIGFLPKRRRPLSRSSSIHAGSFFRALMLRTTSSLSPRLAMAPALSASCQPYS</sequence>
<proteinExistence type="predicted"/>
<gene>
    <name evidence="1" type="ORF">UFOPK3720_00697</name>
</gene>
<protein>
    <submittedName>
        <fullName evidence="1">Unannotated protein</fullName>
    </submittedName>
</protein>
<organism evidence="1">
    <name type="scientific">freshwater metagenome</name>
    <dbReference type="NCBI Taxonomy" id="449393"/>
    <lineage>
        <taxon>unclassified sequences</taxon>
        <taxon>metagenomes</taxon>
        <taxon>ecological metagenomes</taxon>
    </lineage>
</organism>
<name>A0A6J7IJ41_9ZZZZ</name>
<dbReference type="AlphaFoldDB" id="A0A6J7IJ41"/>
<reference evidence="1" key="1">
    <citation type="submission" date="2020-05" db="EMBL/GenBank/DDBJ databases">
        <authorList>
            <person name="Chiriac C."/>
            <person name="Salcher M."/>
            <person name="Ghai R."/>
            <person name="Kavagutti S V."/>
        </authorList>
    </citation>
    <scope>NUCLEOTIDE SEQUENCE</scope>
</reference>
<accession>A0A6J7IJ41</accession>